<feature type="transmembrane region" description="Helical" evidence="1">
    <location>
        <begin position="38"/>
        <end position="59"/>
    </location>
</feature>
<keyword evidence="1" id="KW-0812">Transmembrane</keyword>
<keyword evidence="3" id="KW-1185">Reference proteome</keyword>
<evidence type="ECO:0000256" key="1">
    <source>
        <dbReference type="SAM" id="Phobius"/>
    </source>
</evidence>
<dbReference type="Proteomes" id="UP000473525">
    <property type="component" value="Unassembled WGS sequence"/>
</dbReference>
<dbReference type="RefSeq" id="WP_157346282.1">
    <property type="nucleotide sequence ID" value="NZ_WSEK01000005.1"/>
</dbReference>
<evidence type="ECO:0000313" key="3">
    <source>
        <dbReference type="Proteomes" id="UP000473525"/>
    </source>
</evidence>
<feature type="transmembrane region" description="Helical" evidence="1">
    <location>
        <begin position="71"/>
        <end position="92"/>
    </location>
</feature>
<protein>
    <recommendedName>
        <fullName evidence="4">GAP family protein</fullName>
    </recommendedName>
</protein>
<proteinExistence type="predicted"/>
<dbReference type="InterPro" id="IPR021315">
    <property type="entry name" value="Gap/Sap"/>
</dbReference>
<evidence type="ECO:0008006" key="4">
    <source>
        <dbReference type="Google" id="ProtNLM"/>
    </source>
</evidence>
<feature type="transmembrane region" description="Helical" evidence="1">
    <location>
        <begin position="146"/>
        <end position="173"/>
    </location>
</feature>
<gene>
    <name evidence="2" type="ORF">GON03_19685</name>
</gene>
<dbReference type="EMBL" id="WSEK01000005">
    <property type="protein sequence ID" value="MVQ51407.1"/>
    <property type="molecule type" value="Genomic_DNA"/>
</dbReference>
<comment type="caution">
    <text evidence="2">The sequence shown here is derived from an EMBL/GenBank/DDBJ whole genome shotgun (WGS) entry which is preliminary data.</text>
</comment>
<accession>A0A6L6XXJ4</accession>
<name>A0A6L6XXJ4_9ACTN</name>
<keyword evidence="1" id="KW-0472">Membrane</keyword>
<evidence type="ECO:0000313" key="2">
    <source>
        <dbReference type="EMBL" id="MVQ51407.1"/>
    </source>
</evidence>
<dbReference type="AlphaFoldDB" id="A0A6L6XXJ4"/>
<feature type="transmembrane region" description="Helical" evidence="1">
    <location>
        <begin position="193"/>
        <end position="213"/>
    </location>
</feature>
<organism evidence="2 3">
    <name type="scientific">Nocardioides agri</name>
    <dbReference type="NCBI Taxonomy" id="2682843"/>
    <lineage>
        <taxon>Bacteria</taxon>
        <taxon>Bacillati</taxon>
        <taxon>Actinomycetota</taxon>
        <taxon>Actinomycetes</taxon>
        <taxon>Propionibacteriales</taxon>
        <taxon>Nocardioidaceae</taxon>
        <taxon>Nocardioides</taxon>
    </lineage>
</organism>
<reference evidence="2 3" key="1">
    <citation type="submission" date="2019-12" db="EMBL/GenBank/DDBJ databases">
        <authorList>
            <person name="Huq M.A."/>
        </authorList>
    </citation>
    <scope>NUCLEOTIDE SEQUENCE [LARGE SCALE GENOMIC DNA]</scope>
    <source>
        <strain evidence="2 3">MAH-18</strain>
    </source>
</reference>
<feature type="transmembrane region" description="Helical" evidence="1">
    <location>
        <begin position="112"/>
        <end position="134"/>
    </location>
</feature>
<dbReference type="Pfam" id="PF11139">
    <property type="entry name" value="SfLAP"/>
    <property type="match status" value="1"/>
</dbReference>
<keyword evidence="1" id="KW-1133">Transmembrane helix</keyword>
<sequence>MLRVLAVVLPLALVGAVSPVMLSEQTLLLSRRNGRRVAASYAGGVAGVLLVFVSALVLFGRSVSLPHEPSLSATLDVVLGCLLLALAVVLLARQHRPRREKRPHQRDLSPPAALGFGVFSMATNFTTLAILVPAAKEISASGLDAAARAVLILVVVVVAALPAWLPLALTVIAPGPASRGLTVLADLIAKRGALLAVLLLTALGLFLVARGAVHLL</sequence>